<sequence>MRLLGRVGNLFIKGRSCCLCQVLAYGCLCHHSTLVRSASIYHSFVHNFELTTDALKG</sequence>
<evidence type="ECO:0000313" key="1">
    <source>
        <dbReference type="EMBL" id="KUM51235.1"/>
    </source>
</evidence>
<dbReference type="EMBL" id="LKAM01000001">
    <property type="protein sequence ID" value="KUM51235.1"/>
    <property type="molecule type" value="Genomic_DNA"/>
</dbReference>
<proteinExistence type="predicted"/>
<comment type="caution">
    <text evidence="1">The sequence shown here is derived from an EMBL/GenBank/DDBJ whole genome shotgun (WGS) entry which is preliminary data.</text>
</comment>
<dbReference type="AlphaFoldDB" id="A0A101M584"/>
<keyword evidence="1" id="KW-0496">Mitochondrion</keyword>
<geneLocation type="mitochondrion" evidence="1"/>
<gene>
    <name evidence="1" type="ORF">ABT39_MTgene1082</name>
</gene>
<protein>
    <submittedName>
        <fullName evidence="1">Uncharacterized protein</fullName>
    </submittedName>
</protein>
<reference evidence="1" key="1">
    <citation type="journal article" date="2015" name="Genome Biol. Evol.">
        <title>Organellar Genomes of White Spruce (Picea glauca): Assembly and Annotation.</title>
        <authorList>
            <person name="Jackman S.D."/>
            <person name="Warren R.L."/>
            <person name="Gibb E.A."/>
            <person name="Vandervalk B.P."/>
            <person name="Mohamadi H."/>
            <person name="Chu J."/>
            <person name="Raymond A."/>
            <person name="Pleasance S."/>
            <person name="Coope R."/>
            <person name="Wildung M.R."/>
            <person name="Ritland C.E."/>
            <person name="Bousquet J."/>
            <person name="Jones S.J."/>
            <person name="Bohlmann J."/>
            <person name="Birol I."/>
        </authorList>
    </citation>
    <scope>NUCLEOTIDE SEQUENCE [LARGE SCALE GENOMIC DNA]</scope>
    <source>
        <tissue evidence="1">Flushing bud</tissue>
    </source>
</reference>
<name>A0A101M584_PICGL</name>
<organism evidence="1">
    <name type="scientific">Picea glauca</name>
    <name type="common">White spruce</name>
    <name type="synonym">Pinus glauca</name>
    <dbReference type="NCBI Taxonomy" id="3330"/>
    <lineage>
        <taxon>Eukaryota</taxon>
        <taxon>Viridiplantae</taxon>
        <taxon>Streptophyta</taxon>
        <taxon>Embryophyta</taxon>
        <taxon>Tracheophyta</taxon>
        <taxon>Spermatophyta</taxon>
        <taxon>Pinopsida</taxon>
        <taxon>Pinidae</taxon>
        <taxon>Conifers I</taxon>
        <taxon>Pinales</taxon>
        <taxon>Pinaceae</taxon>
        <taxon>Picea</taxon>
    </lineage>
</organism>
<dbReference type="PROSITE" id="PS51257">
    <property type="entry name" value="PROKAR_LIPOPROTEIN"/>
    <property type="match status" value="1"/>
</dbReference>
<accession>A0A101M584</accession>